<gene>
    <name evidence="7" type="ORF">PsB1_0187</name>
</gene>
<dbReference type="InterPro" id="IPR006143">
    <property type="entry name" value="RND_pump_MFP"/>
</dbReference>
<dbReference type="Gene3D" id="2.40.420.20">
    <property type="match status" value="1"/>
</dbReference>
<accession>A0ABQ4PTH9</accession>
<dbReference type="PANTHER" id="PTHR30469">
    <property type="entry name" value="MULTIDRUG RESISTANCE PROTEIN MDTA"/>
    <property type="match status" value="1"/>
</dbReference>
<sequence length="485" mass="52463">MVLATQIVFLTKAILGVNFLSVFLKRHFFLATAGFIFAAMFGLVLIKEITHFFQSNQSTVSFAATGPGQGSGAKSSGRPANVVVSKADLRIFSDRVYIPGTALANESITVTSKVQDVVDKVYFESGQFVTKGEVLIRLARTEQSADLGGARNEVAAAFQDADAAYNEINMFSRDLEAARAGIAEAEAIRNEAQLNLDRVRSLAERGFASKARLDSAQTQLQAAQSQLWVAKERAEGALDRIKTQKRRADALSKRAQSVSNRSTSMESRLEDRTIRAPFSGRIGLRTISPGQLARPGEVLATLDDISQIKVDFDVPETRLGALQVGTQIAIRSTALPNQLYRATVRFVDTRIDPHTRTIRARAYIPNPEGNLRPGMLMSVDVMAPVRNRPAVPEVALVEDGNASFVFIAVSDGKGGQKAMRVPVSIGTRRDGFAEIINGLAPGTLVITEGLVGLRDGQPIKPMNTKLGRESNNKSSQHANPQSRGG</sequence>
<reference evidence="7" key="2">
    <citation type="journal article" date="2023" name="ISME Commun">
        <title>Characterization of a bloom-associated alphaproteobacterial lineage, 'Candidatus Phycosocius': insights into freshwater algal-bacterial interactions.</title>
        <authorList>
            <person name="Tanabe Y."/>
            <person name="Yamaguchi H."/>
            <person name="Yoshida M."/>
            <person name="Kai A."/>
            <person name="Okazaki Y."/>
        </authorList>
    </citation>
    <scope>NUCLEOTIDE SEQUENCE</scope>
    <source>
        <strain evidence="7">BOTRYCO-1</strain>
    </source>
</reference>
<dbReference type="RefSeq" id="WP_284358501.1">
    <property type="nucleotide sequence ID" value="NZ_BPFZ01000001.1"/>
</dbReference>
<dbReference type="Gene3D" id="2.40.30.170">
    <property type="match status" value="1"/>
</dbReference>
<comment type="similarity">
    <text evidence="1">Belongs to the membrane fusion protein (MFP) (TC 8.A.1) family.</text>
</comment>
<dbReference type="Pfam" id="PF25954">
    <property type="entry name" value="Beta-barrel_RND_2"/>
    <property type="match status" value="1"/>
</dbReference>
<dbReference type="Pfam" id="PF25973">
    <property type="entry name" value="BSH_CzcB"/>
    <property type="match status" value="1"/>
</dbReference>
<dbReference type="EMBL" id="BPFZ01000001">
    <property type="protein sequence ID" value="GIU66033.1"/>
    <property type="molecule type" value="Genomic_DNA"/>
</dbReference>
<dbReference type="Gene3D" id="1.10.287.470">
    <property type="entry name" value="Helix hairpin bin"/>
    <property type="match status" value="2"/>
</dbReference>
<keyword evidence="8" id="KW-1185">Reference proteome</keyword>
<keyword evidence="3" id="KW-0812">Transmembrane</keyword>
<feature type="region of interest" description="Disordered" evidence="2">
    <location>
        <begin position="249"/>
        <end position="270"/>
    </location>
</feature>
<reference evidence="7" key="1">
    <citation type="submission" date="2021-05" db="EMBL/GenBank/DDBJ databases">
        <authorList>
            <person name="Tanabe Y."/>
        </authorList>
    </citation>
    <scope>NUCLEOTIDE SEQUENCE</scope>
    <source>
        <strain evidence="7">BOTRYCO-1</strain>
    </source>
</reference>
<keyword evidence="3" id="KW-0472">Membrane</keyword>
<feature type="domain" description="CzcB-like barrel-sandwich hybrid" evidence="5">
    <location>
        <begin position="108"/>
        <end position="297"/>
    </location>
</feature>
<dbReference type="InterPro" id="IPR058792">
    <property type="entry name" value="Beta-barrel_RND_2"/>
</dbReference>
<dbReference type="PANTHER" id="PTHR30469:SF16">
    <property type="entry name" value="HAE1 FAMILY EFFLUX PUMP MFP COMPONENT"/>
    <property type="match status" value="1"/>
</dbReference>
<feature type="compositionally biased region" description="Polar residues" evidence="2">
    <location>
        <begin position="254"/>
        <end position="266"/>
    </location>
</feature>
<protein>
    <submittedName>
        <fullName evidence="7">MexH family multidrug efflux RND transporter periplasmic adaptor subunit</fullName>
    </submittedName>
</protein>
<feature type="transmembrane region" description="Helical" evidence="3">
    <location>
        <begin position="6"/>
        <end position="23"/>
    </location>
</feature>
<evidence type="ECO:0000259" key="6">
    <source>
        <dbReference type="Pfam" id="PF25989"/>
    </source>
</evidence>
<dbReference type="Proteomes" id="UP001161064">
    <property type="component" value="Unassembled WGS sequence"/>
</dbReference>
<feature type="domain" description="CusB-like beta-barrel" evidence="4">
    <location>
        <begin position="310"/>
        <end position="383"/>
    </location>
</feature>
<feature type="domain" description="YknX-like C-terminal permuted SH3-like" evidence="6">
    <location>
        <begin position="390"/>
        <end position="460"/>
    </location>
</feature>
<dbReference type="NCBIfam" id="TIGR01730">
    <property type="entry name" value="RND_mfp"/>
    <property type="match status" value="1"/>
</dbReference>
<evidence type="ECO:0000313" key="8">
    <source>
        <dbReference type="Proteomes" id="UP001161064"/>
    </source>
</evidence>
<comment type="caution">
    <text evidence="7">The sequence shown here is derived from an EMBL/GenBank/DDBJ whole genome shotgun (WGS) entry which is preliminary data.</text>
</comment>
<evidence type="ECO:0000259" key="5">
    <source>
        <dbReference type="Pfam" id="PF25973"/>
    </source>
</evidence>
<feature type="region of interest" description="Disordered" evidence="2">
    <location>
        <begin position="456"/>
        <end position="485"/>
    </location>
</feature>
<proteinExistence type="inferred from homology"/>
<name>A0ABQ4PTH9_9PROT</name>
<dbReference type="Gene3D" id="2.40.50.100">
    <property type="match status" value="1"/>
</dbReference>
<dbReference type="InterPro" id="IPR058637">
    <property type="entry name" value="YknX-like_C"/>
</dbReference>
<evidence type="ECO:0000256" key="1">
    <source>
        <dbReference type="ARBA" id="ARBA00009477"/>
    </source>
</evidence>
<evidence type="ECO:0000256" key="3">
    <source>
        <dbReference type="SAM" id="Phobius"/>
    </source>
</evidence>
<evidence type="ECO:0000313" key="7">
    <source>
        <dbReference type="EMBL" id="GIU66033.1"/>
    </source>
</evidence>
<evidence type="ECO:0000259" key="4">
    <source>
        <dbReference type="Pfam" id="PF25954"/>
    </source>
</evidence>
<evidence type="ECO:0000256" key="2">
    <source>
        <dbReference type="SAM" id="MobiDB-lite"/>
    </source>
</evidence>
<feature type="transmembrane region" description="Helical" evidence="3">
    <location>
        <begin position="28"/>
        <end position="46"/>
    </location>
</feature>
<dbReference type="InterPro" id="IPR058647">
    <property type="entry name" value="BSH_CzcB-like"/>
</dbReference>
<dbReference type="Pfam" id="PF25989">
    <property type="entry name" value="YknX_C"/>
    <property type="match status" value="1"/>
</dbReference>
<keyword evidence="3" id="KW-1133">Transmembrane helix</keyword>
<organism evidence="7 8">
    <name type="scientific">Candidatus Phycosocius spiralis</name>
    <dbReference type="NCBI Taxonomy" id="2815099"/>
    <lineage>
        <taxon>Bacteria</taxon>
        <taxon>Pseudomonadati</taxon>
        <taxon>Pseudomonadota</taxon>
        <taxon>Alphaproteobacteria</taxon>
        <taxon>Caulobacterales</taxon>
        <taxon>Caulobacterales incertae sedis</taxon>
        <taxon>Candidatus Phycosocius</taxon>
    </lineage>
</organism>
<feature type="compositionally biased region" description="Polar residues" evidence="2">
    <location>
        <begin position="472"/>
        <end position="485"/>
    </location>
</feature>
<dbReference type="SUPFAM" id="SSF111369">
    <property type="entry name" value="HlyD-like secretion proteins"/>
    <property type="match status" value="2"/>
</dbReference>